<accession>A0A1M7ZTJ0</accession>
<dbReference type="Proteomes" id="UP000184611">
    <property type="component" value="Unassembled WGS sequence"/>
</dbReference>
<gene>
    <name evidence="1" type="ORF">SAMN05443547_0541</name>
</gene>
<dbReference type="AlphaFoldDB" id="A0A1M7ZTJ0"/>
<organism evidence="1 2">
    <name type="scientific">Flavobacterium cucumis</name>
    <dbReference type="NCBI Taxonomy" id="416016"/>
    <lineage>
        <taxon>Bacteria</taxon>
        <taxon>Pseudomonadati</taxon>
        <taxon>Bacteroidota</taxon>
        <taxon>Flavobacteriia</taxon>
        <taxon>Flavobacteriales</taxon>
        <taxon>Flavobacteriaceae</taxon>
        <taxon>Flavobacterium</taxon>
    </lineage>
</organism>
<sequence length="582" mass="66807">MKYYISLFQKIKEYYKTQSTNESEVPLICPSLRVYDNEEMNLLLPQLLINENLKGEAYLKKQDMSFQLNSIPSSDKFWDINPSNTLFNAYSKIINTAQIEAEQIEEIENFEANKILYDDKGKATKEKKAYDKYLLLFDKLITEWEEHVAKYSGLTTEDEKQVWLAKLNTILLRKEKAIVDHKLLGHKELIENAMRTINKLDGLDLFLANLMNSRNVMENTAKTGIQSLETFHDINFIPYDFMSNKNGWTKLSIEKKELDELYEIAKIHKDNFPEEIISIDYDEKNIIGIELEFSIVTLQRSWFSLSSLVSNFFKWTEAKSISDGETIHNDFLLPAYPKKMILIKNLKINIDPTLSAELVSNINQLISFGPIIMKSQLFVNSNNNVSFIKAVRNKETLRSSNVKYYNEKVKINKVEKLNTAVKPSVSTPNIAISATRTTMRTKPVFPEKKVLASKPILVNPVLFQPATIAPINTGNLTSIIVNIKDAITKQAIYKSEISIIGNNNAFFKEIESDKEGATELKLPIGNYKIIIIKDGYAAFEEELKIENQNTISKAYFLKPQSVNYDSFFLIGMICEKLPKIPR</sequence>
<keyword evidence="2" id="KW-1185">Reference proteome</keyword>
<dbReference type="RefSeq" id="WP_073581135.1">
    <property type="nucleotide sequence ID" value="NZ_CBCSEA010000001.1"/>
</dbReference>
<dbReference type="Gene3D" id="2.60.40.1120">
    <property type="entry name" value="Carboxypeptidase-like, regulatory domain"/>
    <property type="match status" value="1"/>
</dbReference>
<proteinExistence type="predicted"/>
<dbReference type="OrthoDB" id="1212946at2"/>
<evidence type="ECO:0000313" key="2">
    <source>
        <dbReference type="Proteomes" id="UP000184611"/>
    </source>
</evidence>
<name>A0A1M7ZTJ0_9FLAO</name>
<reference evidence="2" key="1">
    <citation type="submission" date="2016-12" db="EMBL/GenBank/DDBJ databases">
        <authorList>
            <person name="Varghese N."/>
            <person name="Submissions S."/>
        </authorList>
    </citation>
    <scope>NUCLEOTIDE SEQUENCE [LARGE SCALE GENOMIC DNA]</scope>
    <source>
        <strain evidence="2">DSM 18830</strain>
    </source>
</reference>
<evidence type="ECO:0000313" key="1">
    <source>
        <dbReference type="EMBL" id="SHO72214.1"/>
    </source>
</evidence>
<protein>
    <submittedName>
        <fullName evidence="1">Uncharacterized protein</fullName>
    </submittedName>
</protein>
<dbReference type="STRING" id="416016.SAMN05443547_0541"/>
<dbReference type="EMBL" id="FRYK01000001">
    <property type="protein sequence ID" value="SHO72214.1"/>
    <property type="molecule type" value="Genomic_DNA"/>
</dbReference>